<gene>
    <name evidence="3" type="ORF">V8G54_009567</name>
</gene>
<dbReference type="InterPro" id="IPR041588">
    <property type="entry name" value="Integrase_H2C2"/>
</dbReference>
<dbReference type="SUPFAM" id="SSF53098">
    <property type="entry name" value="Ribonuclease H-like"/>
    <property type="match status" value="1"/>
</dbReference>
<dbReference type="EMBL" id="CP144698">
    <property type="protein sequence ID" value="WVZ16585.1"/>
    <property type="molecule type" value="Genomic_DNA"/>
</dbReference>
<evidence type="ECO:0000256" key="1">
    <source>
        <dbReference type="SAM" id="MobiDB-lite"/>
    </source>
</evidence>
<evidence type="ECO:0000313" key="3">
    <source>
        <dbReference type="EMBL" id="WVZ16585.1"/>
    </source>
</evidence>
<dbReference type="PANTHER" id="PTHR35046">
    <property type="entry name" value="ZINC KNUCKLE (CCHC-TYPE) FAMILY PROTEIN"/>
    <property type="match status" value="1"/>
</dbReference>
<dbReference type="PANTHER" id="PTHR35046:SF9">
    <property type="entry name" value="RNA-DIRECTED DNA POLYMERASE"/>
    <property type="match status" value="1"/>
</dbReference>
<dbReference type="PROSITE" id="PS50994">
    <property type="entry name" value="INTEGRASE"/>
    <property type="match status" value="1"/>
</dbReference>
<dbReference type="Pfam" id="PF24626">
    <property type="entry name" value="SH3_Tf2-1"/>
    <property type="match status" value="1"/>
</dbReference>
<feature type="compositionally biased region" description="Basic and acidic residues" evidence="1">
    <location>
        <begin position="24"/>
        <end position="40"/>
    </location>
</feature>
<dbReference type="Pfam" id="PF17921">
    <property type="entry name" value="Integrase_H2C2"/>
    <property type="match status" value="1"/>
</dbReference>
<accession>A0AAQ3NWE5</accession>
<dbReference type="Gene3D" id="3.30.420.10">
    <property type="entry name" value="Ribonuclease H-like superfamily/Ribonuclease H"/>
    <property type="match status" value="1"/>
</dbReference>
<proteinExistence type="predicted"/>
<dbReference type="InterPro" id="IPR056924">
    <property type="entry name" value="SH3_Tf2-1"/>
</dbReference>
<dbReference type="GO" id="GO:0015074">
    <property type="term" value="P:DNA integration"/>
    <property type="evidence" value="ECO:0007669"/>
    <property type="project" value="InterPro"/>
</dbReference>
<dbReference type="InterPro" id="IPR012337">
    <property type="entry name" value="RNaseH-like_sf"/>
</dbReference>
<evidence type="ECO:0000259" key="2">
    <source>
        <dbReference type="PROSITE" id="PS50994"/>
    </source>
</evidence>
<sequence length="667" mass="76298">MGVRTKKTEESSDESHGSINDNKGGWRENAEGERDGERSEITPNRRRRVELPTCEGLDTLNWINREEKFFEIQKVAEAEKIAHISMEGSAGLKEALLIRFESRHRVRQTVTMEVYVREFEALAGQTKEFSDNELLREGAHGDGDGDSALAAIFVGSEVRPQQHWIAKLLGYDFEIVYKTGATNKVADALSQKEREELEEGAEKHTQGMEKELKVLEVVKEVEEDEDLKKIVADITKDPDKHSSFTMENGRLHYKGRLVILAKSDWVPKLLAEYHTTPTGGHSGVYRTYRRIAQSLFLIGMKVVTEFVAQCLVCQQHKYLAASPQGLLQPLPIPQAIWEDISMDFIVRLPKSKGCDAILVVVDRLSKYGHFIPLKHPYTARIVAEAFVREVVKLHRVPKSIVSDRDPWFLSSFWRELFKLKGTQLQMSTSYHPEIDDQIEVLNRVLEGYLRSTPFEVVYGRTPLALARFVPGEMMVEVVAQELQTRDEAVQQLRFHLRRAQDMMVKQANRKRRPMTIKIRPHRQTSMPMRLHPKFTARYHGPFRVIQKVGEVAFRLLLPESATIHPVFHVSQLKLAIGTKKVEKELPADLQMSGPSCWPTRVIDRCVQQQGGDHATWEDRVMMQEQFPEFNLGDKVDSQGGSSVRTWRVYERRKAVSELVNCRPGEGG</sequence>
<evidence type="ECO:0000313" key="4">
    <source>
        <dbReference type="Proteomes" id="UP001374535"/>
    </source>
</evidence>
<organism evidence="3 4">
    <name type="scientific">Vigna mungo</name>
    <name type="common">Black gram</name>
    <name type="synonym">Phaseolus mungo</name>
    <dbReference type="NCBI Taxonomy" id="3915"/>
    <lineage>
        <taxon>Eukaryota</taxon>
        <taxon>Viridiplantae</taxon>
        <taxon>Streptophyta</taxon>
        <taxon>Embryophyta</taxon>
        <taxon>Tracheophyta</taxon>
        <taxon>Spermatophyta</taxon>
        <taxon>Magnoliopsida</taxon>
        <taxon>eudicotyledons</taxon>
        <taxon>Gunneridae</taxon>
        <taxon>Pentapetalae</taxon>
        <taxon>rosids</taxon>
        <taxon>fabids</taxon>
        <taxon>Fabales</taxon>
        <taxon>Fabaceae</taxon>
        <taxon>Papilionoideae</taxon>
        <taxon>50 kb inversion clade</taxon>
        <taxon>NPAAA clade</taxon>
        <taxon>indigoferoid/millettioid clade</taxon>
        <taxon>Phaseoleae</taxon>
        <taxon>Vigna</taxon>
    </lineage>
</organism>
<dbReference type="GO" id="GO:0003676">
    <property type="term" value="F:nucleic acid binding"/>
    <property type="evidence" value="ECO:0007669"/>
    <property type="project" value="InterPro"/>
</dbReference>
<name>A0AAQ3NWE5_VIGMU</name>
<feature type="domain" description="Integrase catalytic" evidence="2">
    <location>
        <begin position="327"/>
        <end position="451"/>
    </location>
</feature>
<dbReference type="AlphaFoldDB" id="A0AAQ3NWE5"/>
<keyword evidence="4" id="KW-1185">Reference proteome</keyword>
<reference evidence="3 4" key="1">
    <citation type="journal article" date="2023" name="Life. Sci Alliance">
        <title>Evolutionary insights into 3D genome organization and epigenetic landscape of Vigna mungo.</title>
        <authorList>
            <person name="Junaid A."/>
            <person name="Singh B."/>
            <person name="Bhatia S."/>
        </authorList>
    </citation>
    <scope>NUCLEOTIDE SEQUENCE [LARGE SCALE GENOMIC DNA]</scope>
    <source>
        <strain evidence="3">Urdbean</strain>
    </source>
</reference>
<dbReference type="InterPro" id="IPR036397">
    <property type="entry name" value="RNaseH_sf"/>
</dbReference>
<dbReference type="Proteomes" id="UP001374535">
    <property type="component" value="Chromosome 3"/>
</dbReference>
<feature type="compositionally biased region" description="Basic and acidic residues" evidence="1">
    <location>
        <begin position="1"/>
        <end position="16"/>
    </location>
</feature>
<dbReference type="InterPro" id="IPR001584">
    <property type="entry name" value="Integrase_cat-core"/>
</dbReference>
<protein>
    <recommendedName>
        <fullName evidence="2">Integrase catalytic domain-containing protein</fullName>
    </recommendedName>
</protein>
<feature type="region of interest" description="Disordered" evidence="1">
    <location>
        <begin position="1"/>
        <end position="44"/>
    </location>
</feature>
<dbReference type="Gene3D" id="1.10.340.70">
    <property type="match status" value="1"/>
</dbReference>